<evidence type="ECO:0000256" key="1">
    <source>
        <dbReference type="SAM" id="MobiDB-lite"/>
    </source>
</evidence>
<organism evidence="2">
    <name type="scientific">freshwater metagenome</name>
    <dbReference type="NCBI Taxonomy" id="449393"/>
    <lineage>
        <taxon>unclassified sequences</taxon>
        <taxon>metagenomes</taxon>
        <taxon>ecological metagenomes</taxon>
    </lineage>
</organism>
<proteinExistence type="predicted"/>
<evidence type="ECO:0000313" key="2">
    <source>
        <dbReference type="EMBL" id="CAB4334653.1"/>
    </source>
</evidence>
<reference evidence="2" key="1">
    <citation type="submission" date="2020-05" db="EMBL/GenBank/DDBJ databases">
        <authorList>
            <person name="Chiriac C."/>
            <person name="Salcher M."/>
            <person name="Ghai R."/>
            <person name="Kavagutti S V."/>
        </authorList>
    </citation>
    <scope>NUCLEOTIDE SEQUENCE</scope>
</reference>
<feature type="region of interest" description="Disordered" evidence="1">
    <location>
        <begin position="15"/>
        <end position="44"/>
    </location>
</feature>
<sequence>MMPGDDLVRNCRTQRFENRVNNGHRKSHPPAHWGRAGRTNHLTRRHDHIQRAKTSIIYRVFGRAGQALVGDLCTRNPSGYSRVVEPGHLIAYFGQVNCHASVRHHHPHFDWHWCSDVQAVIVHERLRFISSLRNLRNRLSSSDIRLIHDDPYRCHHWILAIAFYKFNESAFAGGHCGILCAQVAHCKLG</sequence>
<protein>
    <submittedName>
        <fullName evidence="2">Unannotated protein</fullName>
    </submittedName>
</protein>
<name>A0A6J5Z4Q2_9ZZZZ</name>
<accession>A0A6J5Z4Q2</accession>
<dbReference type="EMBL" id="CAESAJ010000034">
    <property type="protein sequence ID" value="CAB4334653.1"/>
    <property type="molecule type" value="Genomic_DNA"/>
</dbReference>
<dbReference type="AlphaFoldDB" id="A0A6J5Z4Q2"/>
<gene>
    <name evidence="2" type="ORF">UFOPK3770_00471</name>
</gene>